<dbReference type="AlphaFoldDB" id="A0A4D6N3H8"/>
<dbReference type="InterPro" id="IPR001810">
    <property type="entry name" value="F-box_dom"/>
</dbReference>
<evidence type="ECO:0000313" key="2">
    <source>
        <dbReference type="EMBL" id="QCE07492.1"/>
    </source>
</evidence>
<feature type="domain" description="F-box" evidence="1">
    <location>
        <begin position="5"/>
        <end position="47"/>
    </location>
</feature>
<dbReference type="SUPFAM" id="SSF81383">
    <property type="entry name" value="F-box domain"/>
    <property type="match status" value="1"/>
</dbReference>
<evidence type="ECO:0000259" key="1">
    <source>
        <dbReference type="Pfam" id="PF12937"/>
    </source>
</evidence>
<dbReference type="PANTHER" id="PTHR32278">
    <property type="entry name" value="F-BOX DOMAIN-CONTAINING PROTEIN"/>
    <property type="match status" value="1"/>
</dbReference>
<dbReference type="CDD" id="cd22162">
    <property type="entry name" value="F-box_AtSKIP3-like"/>
    <property type="match status" value="1"/>
</dbReference>
<accession>A0A4D6N3H8</accession>
<reference evidence="2 3" key="1">
    <citation type="submission" date="2019-04" db="EMBL/GenBank/DDBJ databases">
        <title>An improved genome assembly and genetic linkage map for asparagus bean, Vigna unguiculata ssp. sesquipedialis.</title>
        <authorList>
            <person name="Xia Q."/>
            <person name="Zhang R."/>
            <person name="Dong Y."/>
        </authorList>
    </citation>
    <scope>NUCLEOTIDE SEQUENCE [LARGE SCALE GENOMIC DNA]</scope>
    <source>
        <tissue evidence="2">Leaf</tissue>
    </source>
</reference>
<sequence>MKEEELPEGCIAEILSYAATPADVLNLSLVSKAFASAAEYDTVWDRFIPSDLSSFLPSSSIPSSTSKKALYHALSDNPTIIDQEFSIGEEEWEEVFHAFRQRSPHYMGWHFSILEVDKLATVQLINLPTSPLFSPEISPGIVPKIQGYLLVSYYLFYAFFLRQVSSFSAVVGPYHWAICLCTGTSLQFGRAIRLTTRRAIRLTIGRAIRLIIGRVVRLPLDKLSDLPLDELSDLSLDELSNLSLDELSDLSLNELSNLSL</sequence>
<dbReference type="InterPro" id="IPR036047">
    <property type="entry name" value="F-box-like_dom_sf"/>
</dbReference>
<dbReference type="Pfam" id="PF12937">
    <property type="entry name" value="F-box-like"/>
    <property type="match status" value="1"/>
</dbReference>
<dbReference type="Proteomes" id="UP000501690">
    <property type="component" value="Linkage Group LG9"/>
</dbReference>
<keyword evidence="3" id="KW-1185">Reference proteome</keyword>
<name>A0A4D6N3H8_VIGUN</name>
<evidence type="ECO:0000313" key="3">
    <source>
        <dbReference type="Proteomes" id="UP000501690"/>
    </source>
</evidence>
<proteinExistence type="predicted"/>
<organism evidence="2 3">
    <name type="scientific">Vigna unguiculata</name>
    <name type="common">Cowpea</name>
    <dbReference type="NCBI Taxonomy" id="3917"/>
    <lineage>
        <taxon>Eukaryota</taxon>
        <taxon>Viridiplantae</taxon>
        <taxon>Streptophyta</taxon>
        <taxon>Embryophyta</taxon>
        <taxon>Tracheophyta</taxon>
        <taxon>Spermatophyta</taxon>
        <taxon>Magnoliopsida</taxon>
        <taxon>eudicotyledons</taxon>
        <taxon>Gunneridae</taxon>
        <taxon>Pentapetalae</taxon>
        <taxon>rosids</taxon>
        <taxon>fabids</taxon>
        <taxon>Fabales</taxon>
        <taxon>Fabaceae</taxon>
        <taxon>Papilionoideae</taxon>
        <taxon>50 kb inversion clade</taxon>
        <taxon>NPAAA clade</taxon>
        <taxon>indigoferoid/millettioid clade</taxon>
        <taxon>Phaseoleae</taxon>
        <taxon>Vigna</taxon>
    </lineage>
</organism>
<dbReference type="PANTHER" id="PTHR32278:SF143">
    <property type="entry name" value="F-BOX PROTEIN PP2-B1"/>
    <property type="match status" value="1"/>
</dbReference>
<dbReference type="EMBL" id="CP039353">
    <property type="protein sequence ID" value="QCE07492.1"/>
    <property type="molecule type" value="Genomic_DNA"/>
</dbReference>
<gene>
    <name evidence="2" type="ORF">DEO72_LG9g2512</name>
</gene>
<protein>
    <recommendedName>
        <fullName evidence="1">F-box domain-containing protein</fullName>
    </recommendedName>
</protein>